<keyword evidence="2" id="KW-0472">Membrane</keyword>
<reference evidence="4" key="1">
    <citation type="submission" date="2022-06" db="EMBL/GenBank/DDBJ databases">
        <authorList>
            <person name="Ping M."/>
        </authorList>
    </citation>
    <scope>NUCLEOTIDE SEQUENCE</scope>
    <source>
        <strain evidence="4">JCM11759T</strain>
    </source>
</reference>
<sequence>MTPAELSARRLLAGGTLFVALGALGAASALPASADQLVWSNAQAWVGDGDLVTGHSTAISFGGETEDEAVADLVFGPLAEYSQVKGESRTLVNSKGALSEAVVERASVRIGVDGLIDLGMVDAADDAAHEAAEGTEDSPAEKPEGDGGPDEVNGPERADEAHDDPSEDDPGERESQRAEEPAPSTPFQDPSESPSASPGDEDVVLLGEDDSETVSTDGNAVEFTLTDVRTSAAAAYDGATEASFEYGELTAFGEPVVGFDGDHLAESTLEVLDVQGETAAEVPVSIRFLANEHDFDDENEEWEGEGVRSSLTVWVQVGDPELDHGFAVHFADSWAIGSTHIAATAPGEGERGEGQRETAAPSTRLATTGSSLVALVTAAVVAVGGGAAATFLARKRTTAMDDQIED</sequence>
<keyword evidence="3" id="KW-0732">Signal</keyword>
<feature type="compositionally biased region" description="Basic and acidic residues" evidence="1">
    <location>
        <begin position="154"/>
        <end position="164"/>
    </location>
</feature>
<evidence type="ECO:0000256" key="1">
    <source>
        <dbReference type="SAM" id="MobiDB-lite"/>
    </source>
</evidence>
<feature type="region of interest" description="Disordered" evidence="1">
    <location>
        <begin position="344"/>
        <end position="364"/>
    </location>
</feature>
<accession>A0ABY5D994</accession>
<dbReference type="InterPro" id="IPR006311">
    <property type="entry name" value="TAT_signal"/>
</dbReference>
<proteinExistence type="predicted"/>
<feature type="region of interest" description="Disordered" evidence="1">
    <location>
        <begin position="127"/>
        <end position="203"/>
    </location>
</feature>
<dbReference type="EMBL" id="CP099837">
    <property type="protein sequence ID" value="USY19808.1"/>
    <property type="molecule type" value="Genomic_DNA"/>
</dbReference>
<name>A0ABY5D994_9ACTN</name>
<protein>
    <recommendedName>
        <fullName evidence="6">Htaa protein</fullName>
    </recommendedName>
</protein>
<feature type="transmembrane region" description="Helical" evidence="2">
    <location>
        <begin position="372"/>
        <end position="393"/>
    </location>
</feature>
<evidence type="ECO:0000256" key="2">
    <source>
        <dbReference type="SAM" id="Phobius"/>
    </source>
</evidence>
<evidence type="ECO:0000313" key="4">
    <source>
        <dbReference type="EMBL" id="USY19808.1"/>
    </source>
</evidence>
<feature type="chain" id="PRO_5047351095" description="Htaa protein" evidence="3">
    <location>
        <begin position="35"/>
        <end position="406"/>
    </location>
</feature>
<feature type="compositionally biased region" description="Polar residues" evidence="1">
    <location>
        <begin position="185"/>
        <end position="196"/>
    </location>
</feature>
<evidence type="ECO:0008006" key="6">
    <source>
        <dbReference type="Google" id="ProtNLM"/>
    </source>
</evidence>
<organism evidence="4 5">
    <name type="scientific">Nocardiopsis exhalans</name>
    <dbReference type="NCBI Taxonomy" id="163604"/>
    <lineage>
        <taxon>Bacteria</taxon>
        <taxon>Bacillati</taxon>
        <taxon>Actinomycetota</taxon>
        <taxon>Actinomycetes</taxon>
        <taxon>Streptosporangiales</taxon>
        <taxon>Nocardiopsidaceae</taxon>
        <taxon>Nocardiopsis</taxon>
    </lineage>
</organism>
<keyword evidence="2" id="KW-0812">Transmembrane</keyword>
<evidence type="ECO:0000313" key="5">
    <source>
        <dbReference type="Proteomes" id="UP001055940"/>
    </source>
</evidence>
<feature type="signal peptide" evidence="3">
    <location>
        <begin position="1"/>
        <end position="34"/>
    </location>
</feature>
<evidence type="ECO:0000256" key="3">
    <source>
        <dbReference type="SAM" id="SignalP"/>
    </source>
</evidence>
<keyword evidence="5" id="KW-1185">Reference proteome</keyword>
<gene>
    <name evidence="4" type="ORF">NE857_32040</name>
</gene>
<keyword evidence="2" id="KW-1133">Transmembrane helix</keyword>
<dbReference type="RefSeq" id="WP_254418986.1">
    <property type="nucleotide sequence ID" value="NZ_BAAAJB010000083.1"/>
</dbReference>
<dbReference type="PROSITE" id="PS51318">
    <property type="entry name" value="TAT"/>
    <property type="match status" value="1"/>
</dbReference>
<dbReference type="Proteomes" id="UP001055940">
    <property type="component" value="Chromosome"/>
</dbReference>